<proteinExistence type="predicted"/>
<feature type="compositionally biased region" description="Polar residues" evidence="1">
    <location>
        <begin position="875"/>
        <end position="893"/>
    </location>
</feature>
<dbReference type="PROSITE" id="PS51335">
    <property type="entry name" value="ELMO"/>
    <property type="match status" value="1"/>
</dbReference>
<feature type="region of interest" description="Disordered" evidence="1">
    <location>
        <begin position="217"/>
        <end position="250"/>
    </location>
</feature>
<feature type="region of interest" description="Disordered" evidence="1">
    <location>
        <begin position="752"/>
        <end position="782"/>
    </location>
</feature>
<dbReference type="GO" id="GO:0007015">
    <property type="term" value="P:actin filament organization"/>
    <property type="evidence" value="ECO:0007669"/>
    <property type="project" value="TreeGrafter"/>
</dbReference>
<dbReference type="PANTHER" id="PTHR12771">
    <property type="entry name" value="ENGULFMENT AND CELL MOTILITY"/>
    <property type="match status" value="1"/>
</dbReference>
<evidence type="ECO:0000313" key="4">
    <source>
        <dbReference type="Proteomes" id="UP000076078"/>
    </source>
</evidence>
<dbReference type="EMBL" id="LODT01000042">
    <property type="protein sequence ID" value="KYQ89159.1"/>
    <property type="molecule type" value="Genomic_DNA"/>
</dbReference>
<feature type="domain" description="ELMO" evidence="2">
    <location>
        <begin position="388"/>
        <end position="586"/>
    </location>
</feature>
<dbReference type="OrthoDB" id="20391at2759"/>
<name>A0A151Z5A4_TIELA</name>
<dbReference type="Pfam" id="PF04727">
    <property type="entry name" value="ELMO_CED12"/>
    <property type="match status" value="1"/>
</dbReference>
<feature type="region of interest" description="Disordered" evidence="1">
    <location>
        <begin position="650"/>
        <end position="699"/>
    </location>
</feature>
<gene>
    <name evidence="3" type="ORF">DLAC_10403</name>
</gene>
<dbReference type="InterPro" id="IPR006816">
    <property type="entry name" value="ELMO_dom"/>
</dbReference>
<accession>A0A151Z5A4</accession>
<sequence>MKIQIYNNSGEEFSYDFKSDISFSSHIKNLYENLVLHSDQIKKLLTSQWGGDVDISSHYSIQESQSAQWIESSNDSLISQENTLYFKLKPLNVYIQTVEKYLNIVSSNSSATPSSPAPKAFIENQIHSTVQNTQSTQLLNNAIDRLHVHITLLMYEDKNNLYFSSSVIKRLINIVFLAPSINSLNLLVFFLSHSNNNNQNNVNEYSSTSTQAIKKNTGDSVLPIPQPKSPRSNNNNNSKPKLSETTTGSYLLSGNQQNESISLFTLVETSIRELSKEHNKNFYLHLLDEHPQAQSQPLVLLAQSTQMPISTSCKIEVLKVINNMYRLSPNPVVYATRLHQEGVFKRIITLRERDLKLFQHPQYQVLRGNLMKELHHQRLQQINPDKLQHQILLVDLWNSAIPNTPYGGTHSSHWLSLGFRGPNPIEDFKVTGILALRNLAYFAKHYLKPFQHILMTQTKREDLSSKSSLIISNGEPISDSNDSTTQPTNEDNNNNSNNNNGKSRSYPLAAACISLTYTLSNIFRIGRETTPDATLWDIAFCDPNWFDECFVTTVHLFESLWHSEAHSYSDFPQVISHSRQIIEKVCSDLPKSVQEFKDKLDGILEKKIPLDFEVSNELMARYHQLQPSNTTKRHIHKIFGERIDVDIVQPQDTTDGVLKTSPSQEEELEQGSTTKPKRSSSLKIDIPNSNNNMSNEIGDGPISPTNFSYKRLIKFFGERVNSRSVQFAPQPSNVKSYKLKNFFGESAVILNQNDQSKDDTNNGTQEVSNGQPVEEEEEDEDVHLPMTERSHRLHVFFGEWFDTEQVEYNEKIRFSTSPEQTPPTSPTLGHQPEHTRLHKLNKFFGERVNIPISKSKIVGEGGGGGIFPMDDMDDSNASAPQLHHYNSTENQARSPEEARSDFKAQKLLGERLDIKKEKESLQFAPQPSHIREYKLHKLFGEMIPSSKTQQKGGSTGSSSGPWKKGSIKVSNSNASTIMSSKSTFYQQPIVTGSVTAPTSPRDNDLYNISLKSTDQQISSISVPVSPTTVYPVSQSLPTSPRLSSGELVSPKSSSPHQLLMPQTLTDTFGVLKDASLDTNLPNSIRSSTHSDSHQSTCTTTTTNTTVGIEQFVSTLTTQFGEDDEEDEEEEDEEESPKIKTLRSPTNKGGKEIGKKRLQVFFGERFDVEDAGYHSRLSGTFSNSPPTTSTSLPIQPETVKFFKLKKFFGKSPDTETDSLNSSGDSHFKKSISEDDDLLVDPDNVDSVRGSGGSIKKTIANLNTHTLSSSLTSPRKNSNKLRRDFKPQKILGERIDIQKEKDYSSFKDQPSTVKVDKLIGLFGEKVSFNLKRRDSSPTLMSTKSKSMFNLKEPLVSSLSSSSSSNNNSNISK</sequence>
<feature type="region of interest" description="Disordered" evidence="1">
    <location>
        <begin position="870"/>
        <end position="899"/>
    </location>
</feature>
<feature type="compositionally biased region" description="Acidic residues" evidence="1">
    <location>
        <begin position="1120"/>
        <end position="1134"/>
    </location>
</feature>
<feature type="compositionally biased region" description="Low complexity" evidence="1">
    <location>
        <begin position="229"/>
        <end position="240"/>
    </location>
</feature>
<dbReference type="GO" id="GO:0005886">
    <property type="term" value="C:plasma membrane"/>
    <property type="evidence" value="ECO:0007669"/>
    <property type="project" value="TreeGrafter"/>
</dbReference>
<organism evidence="3 4">
    <name type="scientific">Tieghemostelium lacteum</name>
    <name type="common">Slime mold</name>
    <name type="synonym">Dictyostelium lacteum</name>
    <dbReference type="NCBI Taxonomy" id="361077"/>
    <lineage>
        <taxon>Eukaryota</taxon>
        <taxon>Amoebozoa</taxon>
        <taxon>Evosea</taxon>
        <taxon>Eumycetozoa</taxon>
        <taxon>Dictyostelia</taxon>
        <taxon>Dictyosteliales</taxon>
        <taxon>Raperosteliaceae</taxon>
        <taxon>Tieghemostelium</taxon>
    </lineage>
</organism>
<feature type="compositionally biased region" description="Polar residues" evidence="1">
    <location>
        <begin position="478"/>
        <end position="488"/>
    </location>
</feature>
<feature type="region of interest" description="Disordered" evidence="1">
    <location>
        <begin position="945"/>
        <end position="967"/>
    </location>
</feature>
<feature type="compositionally biased region" description="Polar residues" evidence="1">
    <location>
        <begin position="681"/>
        <end position="695"/>
    </location>
</feature>
<dbReference type="FunCoup" id="A0A151Z5A4">
    <property type="interactions" value="536"/>
</dbReference>
<comment type="caution">
    <text evidence="3">The sequence shown here is derived from an EMBL/GenBank/DDBJ whole genome shotgun (WGS) entry which is preliminary data.</text>
</comment>
<dbReference type="InterPro" id="IPR050868">
    <property type="entry name" value="ELMO_domain-containing"/>
</dbReference>
<evidence type="ECO:0000256" key="1">
    <source>
        <dbReference type="SAM" id="MobiDB-lite"/>
    </source>
</evidence>
<evidence type="ECO:0000259" key="2">
    <source>
        <dbReference type="PROSITE" id="PS51335"/>
    </source>
</evidence>
<protein>
    <submittedName>
        <fullName evidence="3">Engulfment and cell motility ELM family protein</fullName>
    </submittedName>
</protein>
<feature type="compositionally biased region" description="Polar residues" evidence="1">
    <location>
        <begin position="761"/>
        <end position="771"/>
    </location>
</feature>
<dbReference type="OMA" id="HVFFGEW"/>
<dbReference type="PANTHER" id="PTHR12771:SF65">
    <property type="entry name" value="ELMO DOMAIN-CONTAINING PROTEIN E"/>
    <property type="match status" value="1"/>
</dbReference>
<dbReference type="Proteomes" id="UP000076078">
    <property type="component" value="Unassembled WGS sequence"/>
</dbReference>
<reference evidence="3 4" key="1">
    <citation type="submission" date="2015-12" db="EMBL/GenBank/DDBJ databases">
        <title>Dictyostelia acquired genes for synthesis and detection of signals that induce cell-type specialization by lateral gene transfer from prokaryotes.</title>
        <authorList>
            <person name="Gloeckner G."/>
            <person name="Schaap P."/>
        </authorList>
    </citation>
    <scope>NUCLEOTIDE SEQUENCE [LARGE SCALE GENOMIC DNA]</scope>
    <source>
        <strain evidence="3 4">TK</strain>
    </source>
</reference>
<dbReference type="InParanoid" id="A0A151Z5A4"/>
<feature type="region of interest" description="Disordered" evidence="1">
    <location>
        <begin position="1084"/>
        <end position="1104"/>
    </location>
</feature>
<feature type="compositionally biased region" description="Low complexity" evidence="1">
    <location>
        <begin position="1086"/>
        <end position="1104"/>
    </location>
</feature>
<feature type="region of interest" description="Disordered" evidence="1">
    <location>
        <begin position="1118"/>
        <end position="1150"/>
    </location>
</feature>
<evidence type="ECO:0000313" key="3">
    <source>
        <dbReference type="EMBL" id="KYQ89159.1"/>
    </source>
</evidence>
<feature type="region of interest" description="Disordered" evidence="1">
    <location>
        <begin position="472"/>
        <end position="502"/>
    </location>
</feature>
<feature type="region of interest" description="Disordered" evidence="1">
    <location>
        <begin position="1032"/>
        <end position="1058"/>
    </location>
</feature>
<dbReference type="GO" id="GO:0048870">
    <property type="term" value="P:cell motility"/>
    <property type="evidence" value="ECO:0007669"/>
    <property type="project" value="TreeGrafter"/>
</dbReference>
<feature type="compositionally biased region" description="Low complexity" evidence="1">
    <location>
        <begin position="489"/>
        <end position="500"/>
    </location>
</feature>
<keyword evidence="4" id="KW-1185">Reference proteome</keyword>